<name>A0A0A2V565_PARBA</name>
<dbReference type="KEGG" id="pbl:PAAG_11742"/>
<evidence type="ECO:0000313" key="2">
    <source>
        <dbReference type="Proteomes" id="UP000002059"/>
    </source>
</evidence>
<dbReference type="VEuPathDB" id="FungiDB:PAAG_11742"/>
<accession>A0A0A2V565</accession>
<proteinExistence type="predicted"/>
<reference evidence="1 2" key="1">
    <citation type="journal article" date="2011" name="PLoS Genet.">
        <title>Comparative genomic analysis of human fungal pathogens causing paracoccidioidomycosis.</title>
        <authorList>
            <person name="Desjardins C.A."/>
            <person name="Champion M.D."/>
            <person name="Holder J.W."/>
            <person name="Muszewska A."/>
            <person name="Goldberg J."/>
            <person name="Bailao A.M."/>
            <person name="Brigido M.M."/>
            <person name="Ferreira M.E."/>
            <person name="Garcia A.M."/>
            <person name="Grynberg M."/>
            <person name="Gujja S."/>
            <person name="Heiman D.I."/>
            <person name="Henn M.R."/>
            <person name="Kodira C.D."/>
            <person name="Leon-Narvaez H."/>
            <person name="Longo L.V."/>
            <person name="Ma L.J."/>
            <person name="Malavazi I."/>
            <person name="Matsuo A.L."/>
            <person name="Morais F.V."/>
            <person name="Pereira M."/>
            <person name="Rodriguez-Brito S."/>
            <person name="Sakthikumar S."/>
            <person name="Salem-Izacc S.M."/>
            <person name="Sykes S.M."/>
            <person name="Teixeira M.M."/>
            <person name="Vallejo M.C."/>
            <person name="Walter M.E."/>
            <person name="Yandava C."/>
            <person name="Young S."/>
            <person name="Zeng Q."/>
            <person name="Zucker J."/>
            <person name="Felipe M.S."/>
            <person name="Goldman G.H."/>
            <person name="Haas B.J."/>
            <person name="McEwen J.G."/>
            <person name="Nino-Vega G."/>
            <person name="Puccia R."/>
            <person name="San-Blas G."/>
            <person name="Soares C.M."/>
            <person name="Birren B.W."/>
            <person name="Cuomo C.A."/>
        </authorList>
    </citation>
    <scope>NUCLEOTIDE SEQUENCE [LARGE SCALE GENOMIC DNA]</scope>
    <source>
        <strain evidence="2">ATCC MYA-826 / Pb01</strain>
    </source>
</reference>
<protein>
    <submittedName>
        <fullName evidence="1">Uncharacterized protein</fullName>
    </submittedName>
</protein>
<organism evidence="1 2">
    <name type="scientific">Paracoccidioides lutzii (strain ATCC MYA-826 / Pb01)</name>
    <name type="common">Paracoccidioides brasiliensis</name>
    <dbReference type="NCBI Taxonomy" id="502779"/>
    <lineage>
        <taxon>Eukaryota</taxon>
        <taxon>Fungi</taxon>
        <taxon>Dikarya</taxon>
        <taxon>Ascomycota</taxon>
        <taxon>Pezizomycotina</taxon>
        <taxon>Eurotiomycetes</taxon>
        <taxon>Eurotiomycetidae</taxon>
        <taxon>Onygenales</taxon>
        <taxon>Ajellomycetaceae</taxon>
        <taxon>Paracoccidioides</taxon>
    </lineage>
</organism>
<dbReference type="HOGENOM" id="CLU_1816385_0_0_1"/>
<evidence type="ECO:0000313" key="1">
    <source>
        <dbReference type="EMBL" id="KGQ01507.1"/>
    </source>
</evidence>
<sequence>MEASMVELISRDLQLRVKSSDILSKTCQRPGIELIVVATQVTMHTLFSETHKGSWDWARLPKQKSLLLVAGKLSAFHGDPQIQNKFSTSIKRHLSAPVSGAYGQMEMEKVKSMKLMELPASHSIHMSMGAVLKFGSPHLCCG</sequence>
<gene>
    <name evidence="1" type="ORF">PAAG_11742</name>
</gene>
<dbReference type="Proteomes" id="UP000002059">
    <property type="component" value="Partially assembled WGS sequence"/>
</dbReference>
<keyword evidence="2" id="KW-1185">Reference proteome</keyword>
<dbReference type="AlphaFoldDB" id="A0A0A2V565"/>
<dbReference type="GeneID" id="26970636"/>
<dbReference type="EMBL" id="KN294000">
    <property type="protein sequence ID" value="KGQ01507.1"/>
    <property type="molecule type" value="Genomic_DNA"/>
</dbReference>
<dbReference type="RefSeq" id="XP_015703024.1">
    <property type="nucleotide sequence ID" value="XM_015847333.1"/>
</dbReference>